<feature type="transmembrane region" description="Helical" evidence="2">
    <location>
        <begin position="199"/>
        <end position="219"/>
    </location>
</feature>
<feature type="transmembrane region" description="Helical" evidence="2">
    <location>
        <begin position="12"/>
        <end position="38"/>
    </location>
</feature>
<keyword evidence="2" id="KW-0472">Membrane</keyword>
<dbReference type="InParanoid" id="U2FKV8"/>
<dbReference type="Proteomes" id="UP000005707">
    <property type="component" value="Unassembled WGS sequence"/>
</dbReference>
<organism evidence="3 4">
    <name type="scientific">Haloplasma contractile SSD-17B</name>
    <dbReference type="NCBI Taxonomy" id="1033810"/>
    <lineage>
        <taxon>Bacteria</taxon>
        <taxon>Bacillati</taxon>
        <taxon>Mycoplasmatota</taxon>
        <taxon>Mollicutes</taxon>
        <taxon>Haloplasmatales</taxon>
        <taxon>Haloplasmataceae</taxon>
        <taxon>Haloplasma</taxon>
    </lineage>
</organism>
<gene>
    <name evidence="3" type="ORF">HLPCO_002088</name>
</gene>
<feature type="coiled-coil region" evidence="1">
    <location>
        <begin position="84"/>
        <end position="111"/>
    </location>
</feature>
<keyword evidence="2" id="KW-0812">Transmembrane</keyword>
<evidence type="ECO:0000256" key="1">
    <source>
        <dbReference type="SAM" id="Coils"/>
    </source>
</evidence>
<protein>
    <submittedName>
        <fullName evidence="3">Uncharacterized protein</fullName>
    </submittedName>
</protein>
<sequence>MNTGDEKQVLKYLLFYASILLLVDIIFSFIGSVVNQGVTLFPFMNLDYLNLWKFGFDLPTRFIFNFGIVSLVYLILKCGGIDLNERFIKGINELKDKLESKKQNQVKSIDETIVNSKKNRQTKKKKPNRFGLIALIILLISLIGIRLHYGTLFIFEHYTDERLFLLISSDDLEWLSNVIIISVAIATGFYMLKFFIKTVLIDVMKSVVDVVIIIIIAAHPYRFNQDIVDEYPVFEYAPHILQTIFFIVIIIVIIELIVNIIKFMIELIKQGE</sequence>
<proteinExistence type="predicted"/>
<reference evidence="3 4" key="2">
    <citation type="journal article" date="2013" name="PLoS ONE">
        <title>INDIGO - INtegrated Data Warehouse of MIcrobial GenOmes with Examples from the Red Sea Extremophiles.</title>
        <authorList>
            <person name="Alam I."/>
            <person name="Antunes A."/>
            <person name="Kamau A.A."/>
            <person name="Ba Alawi W."/>
            <person name="Kalkatawi M."/>
            <person name="Stingl U."/>
            <person name="Bajic V.B."/>
        </authorList>
    </citation>
    <scope>NUCLEOTIDE SEQUENCE [LARGE SCALE GENOMIC DNA]</scope>
    <source>
        <strain evidence="3 4">SSD-17B</strain>
    </source>
</reference>
<feature type="transmembrane region" description="Helical" evidence="2">
    <location>
        <begin position="174"/>
        <end position="192"/>
    </location>
</feature>
<keyword evidence="1" id="KW-0175">Coiled coil</keyword>
<keyword evidence="2" id="KW-1133">Transmembrane helix</keyword>
<reference evidence="3 4" key="1">
    <citation type="journal article" date="2011" name="J. Bacteriol.">
        <title>Genome sequence of Haloplasma contractile, an unusual contractile bacterium from a deep-sea anoxic brine lake.</title>
        <authorList>
            <person name="Antunes A."/>
            <person name="Alam I."/>
            <person name="El Dorry H."/>
            <person name="Siam R."/>
            <person name="Robertson A."/>
            <person name="Bajic V.B."/>
            <person name="Stingl U."/>
        </authorList>
    </citation>
    <scope>NUCLEOTIDE SEQUENCE [LARGE SCALE GENOMIC DNA]</scope>
    <source>
        <strain evidence="3 4">SSD-17B</strain>
    </source>
</reference>
<keyword evidence="4" id="KW-1185">Reference proteome</keyword>
<evidence type="ECO:0000313" key="4">
    <source>
        <dbReference type="Proteomes" id="UP000005707"/>
    </source>
</evidence>
<feature type="transmembrane region" description="Helical" evidence="2">
    <location>
        <begin position="239"/>
        <end position="261"/>
    </location>
</feature>
<dbReference type="RefSeq" id="WP_008824529.1">
    <property type="nucleotide sequence ID" value="NZ_AFNU02000007.1"/>
</dbReference>
<name>U2FKV8_9MOLU</name>
<accession>U2FKV8</accession>
<feature type="transmembrane region" description="Helical" evidence="2">
    <location>
        <begin position="130"/>
        <end position="154"/>
    </location>
</feature>
<dbReference type="AlphaFoldDB" id="U2FKV8"/>
<evidence type="ECO:0000313" key="3">
    <source>
        <dbReference type="EMBL" id="ERJ11849.1"/>
    </source>
</evidence>
<evidence type="ECO:0000256" key="2">
    <source>
        <dbReference type="SAM" id="Phobius"/>
    </source>
</evidence>
<dbReference type="EMBL" id="AFNU02000007">
    <property type="protein sequence ID" value="ERJ11849.1"/>
    <property type="molecule type" value="Genomic_DNA"/>
</dbReference>
<comment type="caution">
    <text evidence="3">The sequence shown here is derived from an EMBL/GenBank/DDBJ whole genome shotgun (WGS) entry which is preliminary data.</text>
</comment>
<feature type="transmembrane region" description="Helical" evidence="2">
    <location>
        <begin position="58"/>
        <end position="76"/>
    </location>
</feature>